<comment type="caution">
    <text evidence="1">The sequence shown here is derived from an EMBL/GenBank/DDBJ whole genome shotgun (WGS) entry which is preliminary data.</text>
</comment>
<dbReference type="PANTHER" id="PTHR38436">
    <property type="entry name" value="POLYKETIDE CYCLASE SNOAL-LIKE DOMAIN"/>
    <property type="match status" value="1"/>
</dbReference>
<gene>
    <name evidence="1" type="ORF">GGR25_000761</name>
</gene>
<name>A0A840AJK2_9HYPH</name>
<dbReference type="EMBL" id="JACIDS010000001">
    <property type="protein sequence ID" value="MBB3929742.1"/>
    <property type="molecule type" value="Genomic_DNA"/>
</dbReference>
<accession>A0A840AJK2</accession>
<dbReference type="GO" id="GO:0030638">
    <property type="term" value="P:polyketide metabolic process"/>
    <property type="evidence" value="ECO:0007669"/>
    <property type="project" value="InterPro"/>
</dbReference>
<dbReference type="Pfam" id="PF07366">
    <property type="entry name" value="SnoaL"/>
    <property type="match status" value="1"/>
</dbReference>
<keyword evidence="2" id="KW-1185">Reference proteome</keyword>
<dbReference type="RefSeq" id="WP_183397368.1">
    <property type="nucleotide sequence ID" value="NZ_JACIDS010000001.1"/>
</dbReference>
<dbReference type="AlphaFoldDB" id="A0A840AJK2"/>
<dbReference type="PANTHER" id="PTHR38436:SF1">
    <property type="entry name" value="ESTER CYCLASE"/>
    <property type="match status" value="1"/>
</dbReference>
<dbReference type="Gene3D" id="3.10.450.50">
    <property type="match status" value="1"/>
</dbReference>
<dbReference type="SUPFAM" id="SSF54427">
    <property type="entry name" value="NTF2-like"/>
    <property type="match status" value="1"/>
</dbReference>
<evidence type="ECO:0000313" key="1">
    <source>
        <dbReference type="EMBL" id="MBB3929742.1"/>
    </source>
</evidence>
<sequence length="147" mass="15401">MAEGPSIFADSLAASANAELLAAFFASVLCGPSGEGAERFLAAEFRDHDPAGDDTGPEGVAAKLAALWLAFPDGRFEPIEIVAAGDRVAVRSRLSGTQAGPFGPLPASGRAIDIAFFDLYRVADGWIAEHWHVFDEAGLMRQLGQGV</sequence>
<dbReference type="InterPro" id="IPR032710">
    <property type="entry name" value="NTF2-like_dom_sf"/>
</dbReference>
<dbReference type="Proteomes" id="UP000553963">
    <property type="component" value="Unassembled WGS sequence"/>
</dbReference>
<proteinExistence type="predicted"/>
<organism evidence="1 2">
    <name type="scientific">Kaistia hirudinis</name>
    <dbReference type="NCBI Taxonomy" id="1293440"/>
    <lineage>
        <taxon>Bacteria</taxon>
        <taxon>Pseudomonadati</taxon>
        <taxon>Pseudomonadota</taxon>
        <taxon>Alphaproteobacteria</taxon>
        <taxon>Hyphomicrobiales</taxon>
        <taxon>Kaistiaceae</taxon>
        <taxon>Kaistia</taxon>
    </lineage>
</organism>
<reference evidence="1 2" key="1">
    <citation type="submission" date="2020-08" db="EMBL/GenBank/DDBJ databases">
        <title>Genomic Encyclopedia of Type Strains, Phase IV (KMG-IV): sequencing the most valuable type-strain genomes for metagenomic binning, comparative biology and taxonomic classification.</title>
        <authorList>
            <person name="Goeker M."/>
        </authorList>
    </citation>
    <scope>NUCLEOTIDE SEQUENCE [LARGE SCALE GENOMIC DNA]</scope>
    <source>
        <strain evidence="1 2">DSM 25966</strain>
    </source>
</reference>
<evidence type="ECO:0000313" key="2">
    <source>
        <dbReference type="Proteomes" id="UP000553963"/>
    </source>
</evidence>
<protein>
    <submittedName>
        <fullName evidence="1">Putative ester cyclase</fullName>
    </submittedName>
</protein>
<dbReference type="InterPro" id="IPR009959">
    <property type="entry name" value="Cyclase_SnoaL-like"/>
</dbReference>